<dbReference type="Pfam" id="PF17906">
    <property type="entry name" value="HTH_48"/>
    <property type="match status" value="1"/>
</dbReference>
<name>A0A8X6RII7_TRICX</name>
<protein>
    <submittedName>
        <fullName evidence="2">Histone-lysine N-methyltransferase SETMAR</fullName>
    </submittedName>
</protein>
<dbReference type="GO" id="GO:0003676">
    <property type="term" value="F:nucleic acid binding"/>
    <property type="evidence" value="ECO:0007669"/>
    <property type="project" value="InterPro"/>
</dbReference>
<dbReference type="EMBL" id="BMAU01021181">
    <property type="protein sequence ID" value="GFX94795.1"/>
    <property type="molecule type" value="Genomic_DNA"/>
</dbReference>
<dbReference type="InterPro" id="IPR036397">
    <property type="entry name" value="RNaseH_sf"/>
</dbReference>
<evidence type="ECO:0000313" key="2">
    <source>
        <dbReference type="EMBL" id="GFX94795.1"/>
    </source>
</evidence>
<dbReference type="AlphaFoldDB" id="A0A8X6RII7"/>
<keyword evidence="3" id="KW-1185">Reference proteome</keyword>
<dbReference type="PANTHER" id="PTHR46060">
    <property type="entry name" value="MARINER MOS1 TRANSPOSASE-LIKE PROTEIN"/>
    <property type="match status" value="1"/>
</dbReference>
<evidence type="ECO:0000313" key="3">
    <source>
        <dbReference type="Proteomes" id="UP000887159"/>
    </source>
</evidence>
<dbReference type="Gene3D" id="3.30.420.10">
    <property type="entry name" value="Ribonuclease H-like superfamily/Ribonuclease H"/>
    <property type="match status" value="1"/>
</dbReference>
<dbReference type="InterPro" id="IPR041426">
    <property type="entry name" value="Mos1_HTH"/>
</dbReference>
<gene>
    <name evidence="2" type="primary">SETMAR</name>
    <name evidence="2" type="ORF">TNCV_2378681</name>
</gene>
<feature type="domain" description="Mos1 transposase HTH" evidence="1">
    <location>
        <begin position="3"/>
        <end position="52"/>
    </location>
</feature>
<dbReference type="InterPro" id="IPR001888">
    <property type="entry name" value="Transposase_1"/>
</dbReference>
<dbReference type="Pfam" id="PF01359">
    <property type="entry name" value="Transposase_1"/>
    <property type="match status" value="1"/>
</dbReference>
<evidence type="ECO:0000259" key="1">
    <source>
        <dbReference type="Pfam" id="PF17906"/>
    </source>
</evidence>
<dbReference type="Proteomes" id="UP000887159">
    <property type="component" value="Unassembled WGS sequence"/>
</dbReference>
<reference evidence="2" key="1">
    <citation type="submission" date="2020-08" db="EMBL/GenBank/DDBJ databases">
        <title>Multicomponent nature underlies the extraordinary mechanical properties of spider dragline silk.</title>
        <authorList>
            <person name="Kono N."/>
            <person name="Nakamura H."/>
            <person name="Mori M."/>
            <person name="Yoshida Y."/>
            <person name="Ohtoshi R."/>
            <person name="Malay A.D."/>
            <person name="Moran D.A.P."/>
            <person name="Tomita M."/>
            <person name="Numata K."/>
            <person name="Arakawa K."/>
        </authorList>
    </citation>
    <scope>NUCLEOTIDE SEQUENCE</scope>
</reference>
<organism evidence="2 3">
    <name type="scientific">Trichonephila clavipes</name>
    <name type="common">Golden silk orbweaver</name>
    <name type="synonym">Nephila clavipes</name>
    <dbReference type="NCBI Taxonomy" id="2585209"/>
    <lineage>
        <taxon>Eukaryota</taxon>
        <taxon>Metazoa</taxon>
        <taxon>Ecdysozoa</taxon>
        <taxon>Arthropoda</taxon>
        <taxon>Chelicerata</taxon>
        <taxon>Arachnida</taxon>
        <taxon>Araneae</taxon>
        <taxon>Araneomorphae</taxon>
        <taxon>Entelegynae</taxon>
        <taxon>Araneoidea</taxon>
        <taxon>Nephilidae</taxon>
        <taxon>Trichonephila</taxon>
    </lineage>
</organism>
<dbReference type="Gene3D" id="1.10.10.1450">
    <property type="match status" value="1"/>
</dbReference>
<sequence length="293" mass="34540">MDKKEFRVLIKHCFLARKNTVETKAWLDKYYSDFAPAKSTVEKWFAKFKRGEMSTEDDARSGRLKEAVTDENIKKVHKIIFDNRKVKLIEIAETLKISKERVDHIVNEYLDMRKLCSKWVRRELTIDQKQQRIDDSKQCLELFNRNKSKFLHRYVTMDETWLHHFTPESNRQSAEWTALDEPTPKRGKTQKSAGKVMASVFWDTHGIIFIDYLKKGKTINSDYYVALLECLKDEIGEKRPHLKKKKVLFHQDNALCHKSMESMAKLYELGFKLLPHPPYSPDLAPATFFCSQT</sequence>
<accession>A0A8X6RII7</accession>
<dbReference type="InterPro" id="IPR052709">
    <property type="entry name" value="Transposase-MT_Hybrid"/>
</dbReference>
<comment type="caution">
    <text evidence="2">The sequence shown here is derived from an EMBL/GenBank/DDBJ whole genome shotgun (WGS) entry which is preliminary data.</text>
</comment>
<dbReference type="PANTHER" id="PTHR46060:SF1">
    <property type="entry name" value="MARINER MOS1 TRANSPOSASE-LIKE PROTEIN"/>
    <property type="match status" value="1"/>
</dbReference>
<proteinExistence type="predicted"/>